<organism evidence="3 4">
    <name type="scientific">Niabella ginsenosidivorans</name>
    <dbReference type="NCBI Taxonomy" id="1176587"/>
    <lineage>
        <taxon>Bacteria</taxon>
        <taxon>Pseudomonadati</taxon>
        <taxon>Bacteroidota</taxon>
        <taxon>Chitinophagia</taxon>
        <taxon>Chitinophagales</taxon>
        <taxon>Chitinophagaceae</taxon>
        <taxon>Niabella</taxon>
    </lineage>
</organism>
<evidence type="ECO:0000256" key="1">
    <source>
        <dbReference type="ARBA" id="ARBA00007689"/>
    </source>
</evidence>
<evidence type="ECO:0000313" key="4">
    <source>
        <dbReference type="Proteomes" id="UP000077667"/>
    </source>
</evidence>
<dbReference type="InterPro" id="IPR005545">
    <property type="entry name" value="YCII"/>
</dbReference>
<feature type="domain" description="YCII-related" evidence="2">
    <location>
        <begin position="29"/>
        <end position="113"/>
    </location>
</feature>
<dbReference type="KEGG" id="nia:A8C56_18835"/>
<dbReference type="RefSeq" id="WP_067759509.1">
    <property type="nucleotide sequence ID" value="NZ_CP015772.1"/>
</dbReference>
<evidence type="ECO:0000313" key="3">
    <source>
        <dbReference type="EMBL" id="ANH82760.1"/>
    </source>
</evidence>
<dbReference type="SUPFAM" id="SSF54909">
    <property type="entry name" value="Dimeric alpha+beta barrel"/>
    <property type="match status" value="1"/>
</dbReference>
<gene>
    <name evidence="3" type="ORF">A8C56_18835</name>
</gene>
<dbReference type="PANTHER" id="PTHR35174:SF1">
    <property type="entry name" value="BLL0086 PROTEIN"/>
    <property type="match status" value="1"/>
</dbReference>
<dbReference type="Pfam" id="PF03795">
    <property type="entry name" value="YCII"/>
    <property type="match status" value="1"/>
</dbReference>
<keyword evidence="4" id="KW-1185">Reference proteome</keyword>
<proteinExistence type="inferred from homology"/>
<reference evidence="3 4" key="1">
    <citation type="submission" date="2016-05" db="EMBL/GenBank/DDBJ databases">
        <title>Niabella ginsenosidivorans BS26 whole genome sequencing.</title>
        <authorList>
            <person name="Im W.T."/>
            <person name="Siddiqi M.Z."/>
        </authorList>
    </citation>
    <scope>NUCLEOTIDE SEQUENCE [LARGE SCALE GENOMIC DNA]</scope>
    <source>
        <strain evidence="3 4">BS26</strain>
    </source>
</reference>
<dbReference type="EMBL" id="CP015772">
    <property type="protein sequence ID" value="ANH82760.1"/>
    <property type="molecule type" value="Genomic_DNA"/>
</dbReference>
<dbReference type="STRING" id="1176587.A8C56_18835"/>
<accession>A0A1A9I7S7</accession>
<comment type="similarity">
    <text evidence="1">Belongs to the YciI family.</text>
</comment>
<protein>
    <submittedName>
        <fullName evidence="3">Transcription initiation protein</fullName>
    </submittedName>
</protein>
<evidence type="ECO:0000259" key="2">
    <source>
        <dbReference type="Pfam" id="PF03795"/>
    </source>
</evidence>
<dbReference type="AlphaFoldDB" id="A0A1A9I7S7"/>
<dbReference type="InterPro" id="IPR011008">
    <property type="entry name" value="Dimeric_a/b-barrel"/>
</dbReference>
<dbReference type="PANTHER" id="PTHR35174">
    <property type="entry name" value="BLL7171 PROTEIN-RELATED"/>
    <property type="match status" value="1"/>
</dbReference>
<dbReference type="OrthoDB" id="7782105at2"/>
<dbReference type="Gene3D" id="3.30.70.1060">
    <property type="entry name" value="Dimeric alpha+beta barrel"/>
    <property type="match status" value="1"/>
</dbReference>
<name>A0A1A9I7S7_9BACT</name>
<dbReference type="Proteomes" id="UP000077667">
    <property type="component" value="Chromosome"/>
</dbReference>
<sequence length="116" mass="12799">MKEFLFIFRVDYSKMQQLPPQELQNVAESAKNWIESVAAQNKLADKGNRLVPNSGKVLKSKTLVTDGPYVETKEAINGYLIIKTDTPEAAVELAKGNPIFTFNIGGSIEVRAISTI</sequence>